<evidence type="ECO:0000256" key="1">
    <source>
        <dbReference type="SAM" id="MobiDB-lite"/>
    </source>
</evidence>
<keyword evidence="2" id="KW-1133">Transmembrane helix</keyword>
<reference evidence="3 4" key="1">
    <citation type="submission" date="2019-05" db="EMBL/GenBank/DDBJ databases">
        <title>Emergence of the Ug99 lineage of the wheat stem rust pathogen through somatic hybridization.</title>
        <authorList>
            <person name="Li F."/>
            <person name="Upadhyaya N.M."/>
            <person name="Sperschneider J."/>
            <person name="Matny O."/>
            <person name="Nguyen-Phuc H."/>
            <person name="Mago R."/>
            <person name="Raley C."/>
            <person name="Miller M.E."/>
            <person name="Silverstein K.A.T."/>
            <person name="Henningsen E."/>
            <person name="Hirsch C.D."/>
            <person name="Visser B."/>
            <person name="Pretorius Z.A."/>
            <person name="Steffenson B.J."/>
            <person name="Schwessinger B."/>
            <person name="Dodds P.N."/>
            <person name="Figueroa M."/>
        </authorList>
    </citation>
    <scope>NUCLEOTIDE SEQUENCE [LARGE SCALE GENOMIC DNA]</scope>
    <source>
        <strain evidence="3">21-0</strain>
    </source>
</reference>
<feature type="transmembrane region" description="Helical" evidence="2">
    <location>
        <begin position="149"/>
        <end position="168"/>
    </location>
</feature>
<accession>A0A5B0R295</accession>
<keyword evidence="4" id="KW-1185">Reference proteome</keyword>
<feature type="region of interest" description="Disordered" evidence="1">
    <location>
        <begin position="1"/>
        <end position="30"/>
    </location>
</feature>
<gene>
    <name evidence="3" type="ORF">PGT21_031921</name>
</gene>
<dbReference type="EMBL" id="VSWC01000001">
    <property type="protein sequence ID" value="KAA1119692.1"/>
    <property type="molecule type" value="Genomic_DNA"/>
</dbReference>
<dbReference type="Proteomes" id="UP000324748">
    <property type="component" value="Unassembled WGS sequence"/>
</dbReference>
<sequence>MQSYNHPRAMSTHGDTYNNRPMSAGPTYRSESRNFNPAGRCYPGDQRGQHFLQRRPSNYQLGRQLYGDDEEDLEYCRPRGSTIGDFDQDTFGGHRRRASFGGNIGGNNMYGSAYGPGMGMMSSSPREQMLRAQMMRGDLYAMDPMMGRMGLGAGYGSMYGGMGGYGVGPSMYGPGSVYGAGMMTRPRPMIGMGPVGMGGMGMGMGMGGMGMGMGMYGRPYRMSGLVETPSPHLTRAKSWSAYGRMF</sequence>
<organism evidence="3 4">
    <name type="scientific">Puccinia graminis f. sp. tritici</name>
    <dbReference type="NCBI Taxonomy" id="56615"/>
    <lineage>
        <taxon>Eukaryota</taxon>
        <taxon>Fungi</taxon>
        <taxon>Dikarya</taxon>
        <taxon>Basidiomycota</taxon>
        <taxon>Pucciniomycotina</taxon>
        <taxon>Pucciniomycetes</taxon>
        <taxon>Pucciniales</taxon>
        <taxon>Pucciniaceae</taxon>
        <taxon>Puccinia</taxon>
    </lineage>
</organism>
<keyword evidence="2" id="KW-0812">Transmembrane</keyword>
<protein>
    <submittedName>
        <fullName evidence="3">Uncharacterized protein</fullName>
    </submittedName>
</protein>
<keyword evidence="2" id="KW-0472">Membrane</keyword>
<evidence type="ECO:0000256" key="2">
    <source>
        <dbReference type="SAM" id="Phobius"/>
    </source>
</evidence>
<evidence type="ECO:0000313" key="4">
    <source>
        <dbReference type="Proteomes" id="UP000324748"/>
    </source>
</evidence>
<dbReference type="OrthoDB" id="2504221at2759"/>
<name>A0A5B0R295_PUCGR</name>
<dbReference type="AlphaFoldDB" id="A0A5B0R295"/>
<proteinExistence type="predicted"/>
<evidence type="ECO:0000313" key="3">
    <source>
        <dbReference type="EMBL" id="KAA1119692.1"/>
    </source>
</evidence>
<feature type="transmembrane region" description="Helical" evidence="2">
    <location>
        <begin position="188"/>
        <end position="212"/>
    </location>
</feature>
<comment type="caution">
    <text evidence="3">The sequence shown here is derived from an EMBL/GenBank/DDBJ whole genome shotgun (WGS) entry which is preliminary data.</text>
</comment>